<dbReference type="EMBL" id="VJMH01002082">
    <property type="protein sequence ID" value="KAF0710169.1"/>
    <property type="molecule type" value="Genomic_DNA"/>
</dbReference>
<evidence type="ECO:0000313" key="2">
    <source>
        <dbReference type="EMBL" id="KAF0710169.1"/>
    </source>
</evidence>
<accession>A0A485KHH1</accession>
<feature type="region of interest" description="Disordered" evidence="1">
    <location>
        <begin position="1"/>
        <end position="106"/>
    </location>
</feature>
<organism evidence="3 4">
    <name type="scientific">Aphanomyces stellatus</name>
    <dbReference type="NCBI Taxonomy" id="120398"/>
    <lineage>
        <taxon>Eukaryota</taxon>
        <taxon>Sar</taxon>
        <taxon>Stramenopiles</taxon>
        <taxon>Oomycota</taxon>
        <taxon>Saprolegniomycetes</taxon>
        <taxon>Saprolegniales</taxon>
        <taxon>Verrucalvaceae</taxon>
        <taxon>Aphanomyces</taxon>
    </lineage>
</organism>
<evidence type="ECO:0000256" key="1">
    <source>
        <dbReference type="SAM" id="MobiDB-lite"/>
    </source>
</evidence>
<sequence length="654" mass="73103">MVDGGETHPRGASPGRESDNDLPASCKTNQTHSIDCEGDSSRTLPQTKGVKRKTKASPRKRGRPHTRPSTPDRTKTPLTVDVSPREVDAVDKSWGVSDTPTSSSIVNVEPRSNRAMLTFVASDDCCVQSSPGTSNPSISSDTGDDEDDDDGLPNLDCVSMWHLWLRGDADRNMGPLRDAKTLAYSNKTSKAILHTTNQVMEAIVAAISDHDPSLSHAATVLATWSREESTRAFLHAFAQVYPKSDPAAKITRVFASPGDNLPHFPHTSCREMWQLWFRGDRAKGTPPLRTVQPKEFNRNTKGRRNKAVLLMRKLRDLAVTHRLVPSLAALEGIPDDGAFRLLFDAVFDAFTSECDPGGVLSGDTLCSTASKYVVATPVNHLCPSVPCRDMWRLWFEGDDRSNHIPYRRYAGWSAKTDSYFATTRVMAALTKLAMYETQHSVKALEELAQRTDKSHLMAIFDVIFPVFVTQFDDAVQPFIVPTNVCSSIKTRMKPSTWKKHPLALSTPSLPPPTAAAARPVKIKLPKLPCATMWHRWFKGDAVTHEMPYRKWTAWDYAGGGPYNTKTIMQKLTQLAIDAELVQTPKDLDEMDEYTLTHVFEIVFPLLVDQVSDFYKPKMVPSKACNTLYKYMRQDSRGEYTRPLKKMKKTHDEDC</sequence>
<feature type="compositionally biased region" description="Low complexity" evidence="1">
    <location>
        <begin position="129"/>
        <end position="141"/>
    </location>
</feature>
<evidence type="ECO:0000313" key="4">
    <source>
        <dbReference type="Proteomes" id="UP000332933"/>
    </source>
</evidence>
<feature type="compositionally biased region" description="Acidic residues" evidence="1">
    <location>
        <begin position="142"/>
        <end position="151"/>
    </location>
</feature>
<dbReference type="AlphaFoldDB" id="A0A485KHH1"/>
<feature type="region of interest" description="Disordered" evidence="1">
    <location>
        <begin position="125"/>
        <end position="152"/>
    </location>
</feature>
<name>A0A485KHH1_9STRA</name>
<feature type="compositionally biased region" description="Polar residues" evidence="1">
    <location>
        <begin position="96"/>
        <end position="106"/>
    </location>
</feature>
<dbReference type="EMBL" id="CAADRA010002084">
    <property type="protein sequence ID" value="VFT82666.1"/>
    <property type="molecule type" value="Genomic_DNA"/>
</dbReference>
<keyword evidence="4" id="KW-1185">Reference proteome</keyword>
<evidence type="ECO:0000313" key="3">
    <source>
        <dbReference type="EMBL" id="VFT82666.1"/>
    </source>
</evidence>
<dbReference type="Proteomes" id="UP000332933">
    <property type="component" value="Unassembled WGS sequence"/>
</dbReference>
<protein>
    <submittedName>
        <fullName evidence="3">Aste57867_5620 protein</fullName>
    </submittedName>
</protein>
<reference evidence="2" key="2">
    <citation type="submission" date="2019-06" db="EMBL/GenBank/DDBJ databases">
        <title>Genomics analysis of Aphanomyces spp. identifies a new class of oomycete effector associated with host adaptation.</title>
        <authorList>
            <person name="Gaulin E."/>
        </authorList>
    </citation>
    <scope>NUCLEOTIDE SEQUENCE</scope>
    <source>
        <strain evidence="2">CBS 578.67</strain>
    </source>
</reference>
<proteinExistence type="predicted"/>
<gene>
    <name evidence="3" type="primary">Aste57867_5620</name>
    <name evidence="2" type="ORF">As57867_005607</name>
    <name evidence="3" type="ORF">ASTE57867_5620</name>
</gene>
<reference evidence="3 4" key="1">
    <citation type="submission" date="2019-03" db="EMBL/GenBank/DDBJ databases">
        <authorList>
            <person name="Gaulin E."/>
            <person name="Dumas B."/>
        </authorList>
    </citation>
    <scope>NUCLEOTIDE SEQUENCE [LARGE SCALE GENOMIC DNA]</scope>
    <source>
        <strain evidence="3">CBS 568.67</strain>
    </source>
</reference>
<feature type="compositionally biased region" description="Basic residues" evidence="1">
    <location>
        <begin position="49"/>
        <end position="66"/>
    </location>
</feature>